<comment type="caution">
    <text evidence="5">The sequence shown here is derived from an EMBL/GenBank/DDBJ whole genome shotgun (WGS) entry which is preliminary data.</text>
</comment>
<dbReference type="Pfam" id="PF12833">
    <property type="entry name" value="HTH_18"/>
    <property type="match status" value="1"/>
</dbReference>
<dbReference type="InterPro" id="IPR018060">
    <property type="entry name" value="HTH_AraC"/>
</dbReference>
<gene>
    <name evidence="5" type="ORF">H7B67_26535</name>
</gene>
<evidence type="ECO:0000313" key="5">
    <source>
        <dbReference type="EMBL" id="MBB6637697.1"/>
    </source>
</evidence>
<reference evidence="5 6" key="1">
    <citation type="submission" date="2020-08" db="EMBL/GenBank/DDBJ databases">
        <title>Cohnella phylogeny.</title>
        <authorList>
            <person name="Dunlap C."/>
        </authorList>
    </citation>
    <scope>NUCLEOTIDE SEQUENCE [LARGE SCALE GENOMIC DNA]</scope>
    <source>
        <strain evidence="5 6">DSM 25241</strain>
    </source>
</reference>
<dbReference type="EMBL" id="JACJVQ010000024">
    <property type="protein sequence ID" value="MBB6637697.1"/>
    <property type="molecule type" value="Genomic_DNA"/>
</dbReference>
<keyword evidence="6" id="KW-1185">Reference proteome</keyword>
<keyword evidence="3" id="KW-0804">Transcription</keyword>
<protein>
    <submittedName>
        <fullName evidence="5">Helix-turn-helix domain-containing protein</fullName>
    </submittedName>
</protein>
<dbReference type="GO" id="GO:0043565">
    <property type="term" value="F:sequence-specific DNA binding"/>
    <property type="evidence" value="ECO:0007669"/>
    <property type="project" value="InterPro"/>
</dbReference>
<dbReference type="Proteomes" id="UP000535838">
    <property type="component" value="Unassembled WGS sequence"/>
</dbReference>
<evidence type="ECO:0000259" key="4">
    <source>
        <dbReference type="PROSITE" id="PS01124"/>
    </source>
</evidence>
<organism evidence="5 6">
    <name type="scientific">Cohnella thailandensis</name>
    <dbReference type="NCBI Taxonomy" id="557557"/>
    <lineage>
        <taxon>Bacteria</taxon>
        <taxon>Bacillati</taxon>
        <taxon>Bacillota</taxon>
        <taxon>Bacilli</taxon>
        <taxon>Bacillales</taxon>
        <taxon>Paenibacillaceae</taxon>
        <taxon>Cohnella</taxon>
    </lineage>
</organism>
<dbReference type="GO" id="GO:0003700">
    <property type="term" value="F:DNA-binding transcription factor activity"/>
    <property type="evidence" value="ECO:0007669"/>
    <property type="project" value="InterPro"/>
</dbReference>
<sequence>MSRFRWWPRRRSVVTAWLLSYLIVLFVPIVLSAAAYTQTRATVDEQIRSGNELLLAQMREKIDGQIGSVKRLVAQIYANVEIQSLFYTNKASRGDYLYDLYKVTQDLQGMSSAYTSYDEFYIYWTQGDSVLMPYVYKSADNAYEEWYAGGTMSMDEWRRLVRSTDTRKFIRTSRLNEAGAIVPSVNYVSTFPADENKDSVGTVVVMLDAEQMRRDALNVREFSGGEVFILNGEGEVLVSSLEEGAELPGSAGGSSGRMNPELPGLDRLKGEQGSFEESFRGEASQYSYIRSVHSDLTYVTVVPNSLVWKESAYVGRLTTVSILFSLLGGLGLTVFFLRRHYRPLGNLVRTLYGGDPAAAGSQGVMNEYLLIEEEWKRNAGERERDRQRFRQQNRELRDSFIVRLLKGRVERRFSREELLAAFDMKFESDRFAVILFDVDGNEAFLERIKEMQPEGGQGLLRFIVSNVAEEWIGRSHAGYMADTGDLFACLACLRPNTPPAEALAELKQAAENTRGFLKQRFQLEASVAISGVHESLSGIAEAYREALETMEYKYVVGDRESSLSYEELERSERLPAAVEGYDYSLQTEQQLINYVLVGDIAKARRTLDEIIERNLRNGEFTTELARCLMFDLVCTFLKTMGELGDVQASFLEKHPKALERLTGLRSVKDIQASLAEMLEEVCRLTAAKQEANRSRGRDRQLSSFAESIQGYIEKHYEDPNLNITMIGDTFGMKATYLSKLYKDQTGEGLLDAINRTRINRAKELLRTERTSLEEAAGRSGFSSVNTFIRAFKKVEGVTPGQYKWLE</sequence>
<dbReference type="PANTHER" id="PTHR43280">
    <property type="entry name" value="ARAC-FAMILY TRANSCRIPTIONAL REGULATOR"/>
    <property type="match status" value="1"/>
</dbReference>
<proteinExistence type="predicted"/>
<feature type="domain" description="HTH araC/xylS-type" evidence="4">
    <location>
        <begin position="706"/>
        <end position="805"/>
    </location>
</feature>
<dbReference type="InterPro" id="IPR009057">
    <property type="entry name" value="Homeodomain-like_sf"/>
</dbReference>
<dbReference type="Gene3D" id="1.10.10.60">
    <property type="entry name" value="Homeodomain-like"/>
    <property type="match status" value="2"/>
</dbReference>
<keyword evidence="1" id="KW-0805">Transcription regulation</keyword>
<dbReference type="RefSeq" id="WP_185122907.1">
    <property type="nucleotide sequence ID" value="NZ_JACJVQ010000024.1"/>
</dbReference>
<dbReference type="PROSITE" id="PS01124">
    <property type="entry name" value="HTH_ARAC_FAMILY_2"/>
    <property type="match status" value="1"/>
</dbReference>
<dbReference type="AlphaFoldDB" id="A0A841T767"/>
<evidence type="ECO:0000256" key="1">
    <source>
        <dbReference type="ARBA" id="ARBA00023015"/>
    </source>
</evidence>
<dbReference type="InterPro" id="IPR041522">
    <property type="entry name" value="CdaR_GGDEF"/>
</dbReference>
<evidence type="ECO:0000256" key="2">
    <source>
        <dbReference type="ARBA" id="ARBA00023125"/>
    </source>
</evidence>
<evidence type="ECO:0000256" key="3">
    <source>
        <dbReference type="ARBA" id="ARBA00023163"/>
    </source>
</evidence>
<name>A0A841T767_9BACL</name>
<keyword evidence="2" id="KW-0238">DNA-binding</keyword>
<dbReference type="Pfam" id="PF17853">
    <property type="entry name" value="GGDEF_2"/>
    <property type="match status" value="1"/>
</dbReference>
<dbReference type="SMART" id="SM00342">
    <property type="entry name" value="HTH_ARAC"/>
    <property type="match status" value="1"/>
</dbReference>
<dbReference type="PANTHER" id="PTHR43280:SF2">
    <property type="entry name" value="HTH-TYPE TRANSCRIPTIONAL REGULATOR EXSA"/>
    <property type="match status" value="1"/>
</dbReference>
<accession>A0A841T767</accession>
<dbReference type="SUPFAM" id="SSF46689">
    <property type="entry name" value="Homeodomain-like"/>
    <property type="match status" value="1"/>
</dbReference>
<evidence type="ECO:0000313" key="6">
    <source>
        <dbReference type="Proteomes" id="UP000535838"/>
    </source>
</evidence>